<reference evidence="2" key="2">
    <citation type="submission" date="2021-03" db="UniProtKB">
        <authorList>
            <consortium name="EnsemblPlants"/>
        </authorList>
    </citation>
    <scope>IDENTIFICATION</scope>
</reference>
<dbReference type="InterPro" id="IPR036397">
    <property type="entry name" value="RNaseH_sf"/>
</dbReference>
<dbReference type="AlphaFoldDB" id="A0A803PT91"/>
<name>A0A803PT91_CANSA</name>
<accession>A0A803PT91</accession>
<evidence type="ECO:0000313" key="3">
    <source>
        <dbReference type="Proteomes" id="UP000596661"/>
    </source>
</evidence>
<dbReference type="GO" id="GO:0004523">
    <property type="term" value="F:RNA-DNA hybrid ribonuclease activity"/>
    <property type="evidence" value="ECO:0007669"/>
    <property type="project" value="InterPro"/>
</dbReference>
<dbReference type="PANTHER" id="PTHR47074">
    <property type="entry name" value="BNAC02G40300D PROTEIN"/>
    <property type="match status" value="1"/>
</dbReference>
<feature type="domain" description="RNase H type-1" evidence="1">
    <location>
        <begin position="171"/>
        <end position="292"/>
    </location>
</feature>
<dbReference type="CDD" id="cd06222">
    <property type="entry name" value="RNase_H_like"/>
    <property type="match status" value="1"/>
</dbReference>
<protein>
    <recommendedName>
        <fullName evidence="1">RNase H type-1 domain-containing protein</fullName>
    </recommendedName>
</protein>
<dbReference type="InterPro" id="IPR002156">
    <property type="entry name" value="RNaseH_domain"/>
</dbReference>
<dbReference type="Proteomes" id="UP000596661">
    <property type="component" value="Chromosome 6"/>
</dbReference>
<dbReference type="EnsemblPlants" id="evm.model.06.1140">
    <property type="protein sequence ID" value="cds.evm.model.06.1140"/>
    <property type="gene ID" value="evm.TU.06.1140"/>
</dbReference>
<evidence type="ECO:0000259" key="1">
    <source>
        <dbReference type="Pfam" id="PF13456"/>
    </source>
</evidence>
<dbReference type="SUPFAM" id="SSF53098">
    <property type="entry name" value="Ribonuclease H-like"/>
    <property type="match status" value="1"/>
</dbReference>
<dbReference type="Gene3D" id="3.30.420.10">
    <property type="entry name" value="Ribonuclease H-like superfamily/Ribonuclease H"/>
    <property type="match status" value="1"/>
</dbReference>
<dbReference type="InterPro" id="IPR052929">
    <property type="entry name" value="RNase_H-like_EbsB-rel"/>
</dbReference>
<dbReference type="Pfam" id="PF13456">
    <property type="entry name" value="RVT_3"/>
    <property type="match status" value="1"/>
</dbReference>
<dbReference type="GO" id="GO:0003676">
    <property type="term" value="F:nucleic acid binding"/>
    <property type="evidence" value="ECO:0007669"/>
    <property type="project" value="InterPro"/>
</dbReference>
<proteinExistence type="predicted"/>
<reference evidence="2" key="1">
    <citation type="submission" date="2018-11" db="EMBL/GenBank/DDBJ databases">
        <authorList>
            <person name="Grassa J C."/>
        </authorList>
    </citation>
    <scope>NUCLEOTIDE SEQUENCE [LARGE SCALE GENOMIC DNA]</scope>
</reference>
<dbReference type="InterPro" id="IPR044730">
    <property type="entry name" value="RNase_H-like_dom_plant"/>
</dbReference>
<dbReference type="Gramene" id="evm.model.06.1140">
    <property type="protein sequence ID" value="cds.evm.model.06.1140"/>
    <property type="gene ID" value="evm.TU.06.1140"/>
</dbReference>
<sequence length="318" mass="35652">MQAVTLGPRCMRTLMSFRAATNNIPTCVNLVIKHVEVSTVCPVCKTQPEITAHALIFYNFVLAFWRKVRVSIVFDPGGHFCSWLELLFATAIAEQVNKVAMVCWTLWKARNNTVWKEKKTSISKVIVSAMVALDHWRKAQDKISLSSLCLNNKDDGAERWSKPDMNKIKLNVDAALFERDEQYGFGIVAQDHFGNCLEARAGSFGGVHSAAVIKALGIKEALSWIKAKNWNHVVIETDSLVTVQAIRSTQSMGSTFGLIIQDCRVALLSLPNVHLYFVKRSANRAAHYVARQSRFYTGCSISDFPIFSELQNILYSEC</sequence>
<organism evidence="2 3">
    <name type="scientific">Cannabis sativa</name>
    <name type="common">Hemp</name>
    <name type="synonym">Marijuana</name>
    <dbReference type="NCBI Taxonomy" id="3483"/>
    <lineage>
        <taxon>Eukaryota</taxon>
        <taxon>Viridiplantae</taxon>
        <taxon>Streptophyta</taxon>
        <taxon>Embryophyta</taxon>
        <taxon>Tracheophyta</taxon>
        <taxon>Spermatophyta</taxon>
        <taxon>Magnoliopsida</taxon>
        <taxon>eudicotyledons</taxon>
        <taxon>Gunneridae</taxon>
        <taxon>Pentapetalae</taxon>
        <taxon>rosids</taxon>
        <taxon>fabids</taxon>
        <taxon>Rosales</taxon>
        <taxon>Cannabaceae</taxon>
        <taxon>Cannabis</taxon>
    </lineage>
</organism>
<dbReference type="InterPro" id="IPR012337">
    <property type="entry name" value="RNaseH-like_sf"/>
</dbReference>
<dbReference type="OMA" id="NAMDIAN"/>
<dbReference type="PANTHER" id="PTHR47074:SF11">
    <property type="entry name" value="REVERSE TRANSCRIPTASE-LIKE PROTEIN"/>
    <property type="match status" value="1"/>
</dbReference>
<keyword evidence="3" id="KW-1185">Reference proteome</keyword>
<evidence type="ECO:0000313" key="2">
    <source>
        <dbReference type="EnsemblPlants" id="cds.evm.model.06.1140"/>
    </source>
</evidence>
<dbReference type="EMBL" id="UZAU01000591">
    <property type="status" value="NOT_ANNOTATED_CDS"/>
    <property type="molecule type" value="Genomic_DNA"/>
</dbReference>